<dbReference type="SUPFAM" id="SSF56645">
    <property type="entry name" value="Acyl-CoA dehydrogenase NM domain-like"/>
    <property type="match status" value="1"/>
</dbReference>
<comment type="catalytic activity">
    <reaction evidence="8">
        <text>(2S)-2-methylbutanoyl-CoA + oxidized [electron-transfer flavoprotein] + H(+) = (2E)-2-methylbut-2-enoyl-CoA + reduced [electron-transfer flavoprotein]</text>
        <dbReference type="Rhea" id="RHEA:48256"/>
        <dbReference type="Rhea" id="RHEA-COMP:10685"/>
        <dbReference type="Rhea" id="RHEA-COMP:10686"/>
        <dbReference type="ChEBI" id="CHEBI:15378"/>
        <dbReference type="ChEBI" id="CHEBI:57337"/>
        <dbReference type="ChEBI" id="CHEBI:57692"/>
        <dbReference type="ChEBI" id="CHEBI:58307"/>
        <dbReference type="ChEBI" id="CHEBI:88166"/>
    </reaction>
    <physiologicalReaction direction="left-to-right" evidence="8">
        <dbReference type="Rhea" id="RHEA:48257"/>
    </physiologicalReaction>
</comment>
<evidence type="ECO:0000256" key="6">
    <source>
        <dbReference type="ARBA" id="ARBA00022827"/>
    </source>
</evidence>
<feature type="domain" description="Acyl-CoA dehydrogenase/oxidase N-terminal" evidence="14">
    <location>
        <begin position="19"/>
        <end position="129"/>
    </location>
</feature>
<dbReference type="InterPro" id="IPR046373">
    <property type="entry name" value="Acyl-CoA_Oxase/DH_mid-dom_sf"/>
</dbReference>
<dbReference type="GO" id="GO:0003995">
    <property type="term" value="F:acyl-CoA dehydrogenase activity"/>
    <property type="evidence" value="ECO:0007669"/>
    <property type="project" value="UniProtKB-ARBA"/>
</dbReference>
<dbReference type="InterPro" id="IPR006091">
    <property type="entry name" value="Acyl-CoA_Oxase/DH_mid-dom"/>
</dbReference>
<organism evidence="15 16">
    <name type="scientific">Catenaria anguillulae PL171</name>
    <dbReference type="NCBI Taxonomy" id="765915"/>
    <lineage>
        <taxon>Eukaryota</taxon>
        <taxon>Fungi</taxon>
        <taxon>Fungi incertae sedis</taxon>
        <taxon>Blastocladiomycota</taxon>
        <taxon>Blastocladiomycetes</taxon>
        <taxon>Blastocladiales</taxon>
        <taxon>Catenariaceae</taxon>
        <taxon>Catenaria</taxon>
    </lineage>
</organism>
<dbReference type="Gene3D" id="1.10.540.10">
    <property type="entry name" value="Acyl-CoA dehydrogenase/oxidase, N-terminal domain"/>
    <property type="match status" value="1"/>
</dbReference>
<dbReference type="PANTHER" id="PTHR43831">
    <property type="entry name" value="ISOBUTYRYL-COA DEHYDROGENASE"/>
    <property type="match status" value="1"/>
</dbReference>
<evidence type="ECO:0000256" key="10">
    <source>
        <dbReference type="ARBA" id="ARBA00071686"/>
    </source>
</evidence>
<comment type="cofactor">
    <cofactor evidence="1 11">
        <name>FAD</name>
        <dbReference type="ChEBI" id="CHEBI:57692"/>
    </cofactor>
</comment>
<accession>A0A1Y2HXZ0</accession>
<keyword evidence="16" id="KW-1185">Reference proteome</keyword>
<dbReference type="GO" id="GO:0050660">
    <property type="term" value="F:flavin adenine dinucleotide binding"/>
    <property type="evidence" value="ECO:0007669"/>
    <property type="project" value="InterPro"/>
</dbReference>
<evidence type="ECO:0000256" key="8">
    <source>
        <dbReference type="ARBA" id="ARBA00049552"/>
    </source>
</evidence>
<evidence type="ECO:0000256" key="4">
    <source>
        <dbReference type="ARBA" id="ARBA00022456"/>
    </source>
</evidence>
<evidence type="ECO:0000259" key="12">
    <source>
        <dbReference type="Pfam" id="PF00441"/>
    </source>
</evidence>
<dbReference type="InterPro" id="IPR036250">
    <property type="entry name" value="AcylCo_DH-like_C"/>
</dbReference>
<comment type="caution">
    <text evidence="15">The sequence shown here is derived from an EMBL/GenBank/DDBJ whole genome shotgun (WGS) entry which is preliminary data.</text>
</comment>
<dbReference type="InterPro" id="IPR052547">
    <property type="entry name" value="Mito_Isobutyryl-CoADH"/>
</dbReference>
<dbReference type="Pfam" id="PF00441">
    <property type="entry name" value="Acyl-CoA_dh_1"/>
    <property type="match status" value="1"/>
</dbReference>
<dbReference type="InterPro" id="IPR009075">
    <property type="entry name" value="AcylCo_DH/oxidase_C"/>
</dbReference>
<comment type="pathway">
    <text evidence="2">Amino-acid degradation; L-valine degradation.</text>
</comment>
<evidence type="ECO:0000256" key="1">
    <source>
        <dbReference type="ARBA" id="ARBA00001974"/>
    </source>
</evidence>
<keyword evidence="7 11" id="KW-0560">Oxidoreductase</keyword>
<sequence>MASRRAVSTVIDPTIGLDDDQKAFFQVSRDFAKAELAPRMLELDAKETDMPHDVLKRAADLGFGAIYVNSESGGSGLTRTDASLIFEALSTGDVSIAAYISIHNMCAWMIDSFASQELKDKYLPSMITMDRLASYCLTEPGAGSDAGNLGTMAKRDGEDYVLNGSKAFISGAGQSDIYVVMARTGAPGSGPKGITAFLIDAQDPVMKKGLSFGKKEAKMGWNAQPTRAVNMDNVRVPASHVIGEVGSGFKYAMKGLDGGRVNIASCSLGGAQAALEAAIEHVGVRKQFGKPLASFQNAQFKLAEMATNLTASRLMVRQAAGMLDAGSDSANAYCAMAKMFATEHCYQVCDEALQLHGGYGYLKDYPVQQYLRDLRVHRILEGTNEIMRMIVSR</sequence>
<protein>
    <recommendedName>
        <fullName evidence="10">Isobutyryl-CoA dehydrogenase, mitochondrial</fullName>
    </recommendedName>
</protein>
<dbReference type="PIRSF" id="PIRSF016578">
    <property type="entry name" value="HsaA"/>
    <property type="match status" value="1"/>
</dbReference>
<dbReference type="InterPro" id="IPR037069">
    <property type="entry name" value="AcylCoA_DH/ox_N_sf"/>
</dbReference>
<dbReference type="OrthoDB" id="9988775at2759"/>
<evidence type="ECO:0000256" key="3">
    <source>
        <dbReference type="ARBA" id="ARBA00009347"/>
    </source>
</evidence>
<keyword evidence="6 11" id="KW-0274">FAD</keyword>
<feature type="domain" description="Acyl-CoA oxidase/dehydrogenase middle" evidence="13">
    <location>
        <begin position="135"/>
        <end position="234"/>
    </location>
</feature>
<dbReference type="STRING" id="765915.A0A1Y2HXZ0"/>
<dbReference type="FunFam" id="2.40.110.10:FF:000001">
    <property type="entry name" value="Acyl-CoA dehydrogenase, mitochondrial"/>
    <property type="match status" value="1"/>
</dbReference>
<evidence type="ECO:0000256" key="11">
    <source>
        <dbReference type="RuleBase" id="RU362125"/>
    </source>
</evidence>
<dbReference type="Proteomes" id="UP000193411">
    <property type="component" value="Unassembled WGS sequence"/>
</dbReference>
<evidence type="ECO:0000256" key="2">
    <source>
        <dbReference type="ARBA" id="ARBA00005109"/>
    </source>
</evidence>
<name>A0A1Y2HXZ0_9FUNG</name>
<gene>
    <name evidence="15" type="ORF">BCR44DRAFT_139438</name>
</gene>
<reference evidence="15 16" key="1">
    <citation type="submission" date="2016-07" db="EMBL/GenBank/DDBJ databases">
        <title>Pervasive Adenine N6-methylation of Active Genes in Fungi.</title>
        <authorList>
            <consortium name="DOE Joint Genome Institute"/>
            <person name="Mondo S.J."/>
            <person name="Dannebaum R.O."/>
            <person name="Kuo R.C."/>
            <person name="Labutti K."/>
            <person name="Haridas S."/>
            <person name="Kuo A."/>
            <person name="Salamov A."/>
            <person name="Ahrendt S.R."/>
            <person name="Lipzen A."/>
            <person name="Sullivan W."/>
            <person name="Andreopoulos W.B."/>
            <person name="Clum A."/>
            <person name="Lindquist E."/>
            <person name="Daum C."/>
            <person name="Ramamoorthy G.K."/>
            <person name="Gryganskyi A."/>
            <person name="Culley D."/>
            <person name="Magnuson J.K."/>
            <person name="James T.Y."/>
            <person name="O'Malley M.A."/>
            <person name="Stajich J.E."/>
            <person name="Spatafora J.W."/>
            <person name="Visel A."/>
            <person name="Grigoriev I.V."/>
        </authorList>
    </citation>
    <scope>NUCLEOTIDE SEQUENCE [LARGE SCALE GENOMIC DNA]</scope>
    <source>
        <strain evidence="15 16">PL171</strain>
    </source>
</reference>
<dbReference type="Pfam" id="PF02770">
    <property type="entry name" value="Acyl-CoA_dh_M"/>
    <property type="match status" value="1"/>
</dbReference>
<dbReference type="GO" id="GO:0009083">
    <property type="term" value="P:branched-chain amino acid catabolic process"/>
    <property type="evidence" value="ECO:0007669"/>
    <property type="project" value="UniProtKB-KW"/>
</dbReference>
<dbReference type="InterPro" id="IPR009100">
    <property type="entry name" value="AcylCoA_DH/oxidase_NM_dom_sf"/>
</dbReference>
<evidence type="ECO:0000259" key="14">
    <source>
        <dbReference type="Pfam" id="PF02771"/>
    </source>
</evidence>
<evidence type="ECO:0000256" key="7">
    <source>
        <dbReference type="ARBA" id="ARBA00023002"/>
    </source>
</evidence>
<proteinExistence type="inferred from homology"/>
<evidence type="ECO:0000256" key="5">
    <source>
        <dbReference type="ARBA" id="ARBA00022630"/>
    </source>
</evidence>
<dbReference type="AlphaFoldDB" id="A0A1Y2HXZ0"/>
<evidence type="ECO:0000256" key="9">
    <source>
        <dbReference type="ARBA" id="ARBA00050268"/>
    </source>
</evidence>
<dbReference type="FunFam" id="1.20.140.10:FF:000001">
    <property type="entry name" value="Acyl-CoA dehydrogenase"/>
    <property type="match status" value="1"/>
</dbReference>
<feature type="non-terminal residue" evidence="15">
    <location>
        <position position="393"/>
    </location>
</feature>
<dbReference type="Pfam" id="PF02771">
    <property type="entry name" value="Acyl-CoA_dh_N"/>
    <property type="match status" value="1"/>
</dbReference>
<evidence type="ECO:0000259" key="13">
    <source>
        <dbReference type="Pfam" id="PF02770"/>
    </source>
</evidence>
<keyword evidence="4" id="KW-0101">Branched-chain amino acid catabolism</keyword>
<evidence type="ECO:0000313" key="16">
    <source>
        <dbReference type="Proteomes" id="UP000193411"/>
    </source>
</evidence>
<dbReference type="PANTHER" id="PTHR43831:SF1">
    <property type="entry name" value="ISOBUTYRYL-COA DEHYDROGENASE, MITOCHONDRIAL"/>
    <property type="match status" value="1"/>
</dbReference>
<comment type="catalytic activity">
    <reaction evidence="9">
        <text>propanoyl-CoA + oxidized [electron-transfer flavoprotein] + H(+) = acryloyl-CoA + reduced [electron-transfer flavoprotein]</text>
        <dbReference type="Rhea" id="RHEA:31287"/>
        <dbReference type="Rhea" id="RHEA-COMP:10685"/>
        <dbReference type="Rhea" id="RHEA-COMP:10686"/>
        <dbReference type="ChEBI" id="CHEBI:15378"/>
        <dbReference type="ChEBI" id="CHEBI:57367"/>
        <dbReference type="ChEBI" id="CHEBI:57392"/>
        <dbReference type="ChEBI" id="CHEBI:57692"/>
        <dbReference type="ChEBI" id="CHEBI:58307"/>
    </reaction>
    <physiologicalReaction direction="left-to-right" evidence="9">
        <dbReference type="Rhea" id="RHEA:31288"/>
    </physiologicalReaction>
</comment>
<keyword evidence="5 11" id="KW-0285">Flavoprotein</keyword>
<feature type="domain" description="Acyl-CoA dehydrogenase/oxidase C-terminal" evidence="12">
    <location>
        <begin position="246"/>
        <end position="393"/>
    </location>
</feature>
<dbReference type="Gene3D" id="1.20.140.10">
    <property type="entry name" value="Butyryl-CoA Dehydrogenase, subunit A, domain 3"/>
    <property type="match status" value="1"/>
</dbReference>
<dbReference type="SUPFAM" id="SSF47203">
    <property type="entry name" value="Acyl-CoA dehydrogenase C-terminal domain-like"/>
    <property type="match status" value="1"/>
</dbReference>
<dbReference type="InterPro" id="IPR013786">
    <property type="entry name" value="AcylCoA_DH/ox_N"/>
</dbReference>
<dbReference type="GO" id="GO:0005739">
    <property type="term" value="C:mitochondrion"/>
    <property type="evidence" value="ECO:0007669"/>
    <property type="project" value="TreeGrafter"/>
</dbReference>
<dbReference type="Gene3D" id="2.40.110.10">
    <property type="entry name" value="Butyryl-CoA Dehydrogenase, subunit A, domain 2"/>
    <property type="match status" value="1"/>
</dbReference>
<evidence type="ECO:0000313" key="15">
    <source>
        <dbReference type="EMBL" id="ORZ39486.1"/>
    </source>
</evidence>
<dbReference type="EMBL" id="MCFL01000005">
    <property type="protein sequence ID" value="ORZ39486.1"/>
    <property type="molecule type" value="Genomic_DNA"/>
</dbReference>
<comment type="similarity">
    <text evidence="3 11">Belongs to the acyl-CoA dehydrogenase family.</text>
</comment>